<dbReference type="PROSITE" id="PS51471">
    <property type="entry name" value="FE2OG_OXY"/>
    <property type="match status" value="1"/>
</dbReference>
<gene>
    <name evidence="5" type="ORF">KI387_016577</name>
</gene>
<dbReference type="InterPro" id="IPR044861">
    <property type="entry name" value="IPNS-like_FE2OG_OXY"/>
</dbReference>
<evidence type="ECO:0000313" key="5">
    <source>
        <dbReference type="EMBL" id="KAH9321938.1"/>
    </source>
</evidence>
<dbReference type="AlphaFoldDB" id="A0AA38GHF9"/>
<dbReference type="Pfam" id="PF03171">
    <property type="entry name" value="2OG-FeII_Oxy"/>
    <property type="match status" value="1"/>
</dbReference>
<accession>A0AA38GHF9</accession>
<dbReference type="InterPro" id="IPR050231">
    <property type="entry name" value="Iron_ascorbate_oxido_reductase"/>
</dbReference>
<keyword evidence="2 3" id="KW-0408">Iron</keyword>
<proteinExistence type="inferred from homology"/>
<dbReference type="InterPro" id="IPR026992">
    <property type="entry name" value="DIOX_N"/>
</dbReference>
<keyword evidence="6" id="KW-1185">Reference proteome</keyword>
<dbReference type="GO" id="GO:0016491">
    <property type="term" value="F:oxidoreductase activity"/>
    <property type="evidence" value="ECO:0007669"/>
    <property type="project" value="UniProtKB-KW"/>
</dbReference>
<dbReference type="GO" id="GO:0046872">
    <property type="term" value="F:metal ion binding"/>
    <property type="evidence" value="ECO:0007669"/>
    <property type="project" value="UniProtKB-KW"/>
</dbReference>
<reference evidence="5 6" key="1">
    <citation type="journal article" date="2021" name="Nat. Plants">
        <title>The Taxus genome provides insights into paclitaxel biosynthesis.</title>
        <authorList>
            <person name="Xiong X."/>
            <person name="Gou J."/>
            <person name="Liao Q."/>
            <person name="Li Y."/>
            <person name="Zhou Q."/>
            <person name="Bi G."/>
            <person name="Li C."/>
            <person name="Du R."/>
            <person name="Wang X."/>
            <person name="Sun T."/>
            <person name="Guo L."/>
            <person name="Liang H."/>
            <person name="Lu P."/>
            <person name="Wu Y."/>
            <person name="Zhang Z."/>
            <person name="Ro D.K."/>
            <person name="Shang Y."/>
            <person name="Huang S."/>
            <person name="Yan J."/>
        </authorList>
    </citation>
    <scope>NUCLEOTIDE SEQUENCE [LARGE SCALE GENOMIC DNA]</scope>
    <source>
        <strain evidence="5">Ta-2019</strain>
    </source>
</reference>
<dbReference type="InterPro" id="IPR027443">
    <property type="entry name" value="IPNS-like_sf"/>
</dbReference>
<evidence type="ECO:0000259" key="4">
    <source>
        <dbReference type="PROSITE" id="PS51471"/>
    </source>
</evidence>
<dbReference type="SUPFAM" id="SSF51197">
    <property type="entry name" value="Clavaminate synthase-like"/>
    <property type="match status" value="1"/>
</dbReference>
<keyword evidence="1 3" id="KW-0479">Metal-binding</keyword>
<dbReference type="OMA" id="FAVANMD"/>
<dbReference type="FunFam" id="2.60.120.330:FF:000012">
    <property type="entry name" value="Gibberellin 20 oxidase 1"/>
    <property type="match status" value="1"/>
</dbReference>
<sequence>MGVEAEAKIGAGFIQSEEHRPTPKWKRVDEDVEIPTIDLYKSSAEEVEKACKDWGFFQLINHGIPHDLLRGVESAAADLFALPVEEKRKASRDALNPLGYFDTELTKNVRDWKEVFDYAPRETIKLPASLNPHDRLTDTFTNRWPRQLPHFREACVAYAEAAREVSLKLLELIARSLGLPDKRLNEYFSDDMSFVRLNCYPECPAPELALGVGRHKDSGGLTLLYQDQVGGLQVRRKDNGQWLPVQPRPDAFVVNVGDIIQVWSNDRYESVEHRVVVNETRRRMSIPFFFNPSQDVMVKPLQELVSEENPPKYREYNWGKFYKQRKDGNFKNLGVENLQIYHFRI</sequence>
<comment type="caution">
    <text evidence="5">The sequence shown here is derived from an EMBL/GenBank/DDBJ whole genome shotgun (WGS) entry which is preliminary data.</text>
</comment>
<name>A0AA38GHF9_TAXCH</name>
<dbReference type="InterPro" id="IPR005123">
    <property type="entry name" value="Oxoglu/Fe-dep_dioxygenase_dom"/>
</dbReference>
<dbReference type="Pfam" id="PF14226">
    <property type="entry name" value="DIOX_N"/>
    <property type="match status" value="1"/>
</dbReference>
<evidence type="ECO:0000313" key="6">
    <source>
        <dbReference type="Proteomes" id="UP000824469"/>
    </source>
</evidence>
<dbReference type="EMBL" id="JAHRHJ020000003">
    <property type="protein sequence ID" value="KAH9321938.1"/>
    <property type="molecule type" value="Genomic_DNA"/>
</dbReference>
<organism evidence="5 6">
    <name type="scientific">Taxus chinensis</name>
    <name type="common">Chinese yew</name>
    <name type="synonym">Taxus wallichiana var. chinensis</name>
    <dbReference type="NCBI Taxonomy" id="29808"/>
    <lineage>
        <taxon>Eukaryota</taxon>
        <taxon>Viridiplantae</taxon>
        <taxon>Streptophyta</taxon>
        <taxon>Embryophyta</taxon>
        <taxon>Tracheophyta</taxon>
        <taxon>Spermatophyta</taxon>
        <taxon>Pinopsida</taxon>
        <taxon>Pinidae</taxon>
        <taxon>Conifers II</taxon>
        <taxon>Cupressales</taxon>
        <taxon>Taxaceae</taxon>
        <taxon>Taxus</taxon>
    </lineage>
</organism>
<evidence type="ECO:0000256" key="3">
    <source>
        <dbReference type="RuleBase" id="RU003682"/>
    </source>
</evidence>
<dbReference type="Proteomes" id="UP000824469">
    <property type="component" value="Unassembled WGS sequence"/>
</dbReference>
<feature type="domain" description="Fe2OG dioxygenase" evidence="4">
    <location>
        <begin position="191"/>
        <end position="292"/>
    </location>
</feature>
<dbReference type="PANTHER" id="PTHR47990">
    <property type="entry name" value="2-OXOGLUTARATE (2OG) AND FE(II)-DEPENDENT OXYGENASE SUPERFAMILY PROTEIN-RELATED"/>
    <property type="match status" value="1"/>
</dbReference>
<dbReference type="Gene3D" id="2.60.120.330">
    <property type="entry name" value="B-lactam Antibiotic, Isopenicillin N Synthase, Chain"/>
    <property type="match status" value="1"/>
</dbReference>
<evidence type="ECO:0000256" key="2">
    <source>
        <dbReference type="ARBA" id="ARBA00023004"/>
    </source>
</evidence>
<keyword evidence="3" id="KW-0560">Oxidoreductase</keyword>
<dbReference type="PRINTS" id="PR00682">
    <property type="entry name" value="IPNSYNTHASE"/>
</dbReference>
<comment type="similarity">
    <text evidence="3">Belongs to the iron/ascorbate-dependent oxidoreductase family.</text>
</comment>
<protein>
    <recommendedName>
        <fullName evidence="4">Fe2OG dioxygenase domain-containing protein</fullName>
    </recommendedName>
</protein>
<evidence type="ECO:0000256" key="1">
    <source>
        <dbReference type="ARBA" id="ARBA00022723"/>
    </source>
</evidence>